<proteinExistence type="predicted"/>
<comment type="caution">
    <text evidence="11">The sequence shown here is derived from an EMBL/GenBank/DDBJ whole genome shotgun (WGS) entry which is preliminary data.</text>
</comment>
<feature type="transmembrane region" description="Helical" evidence="9">
    <location>
        <begin position="175"/>
        <end position="198"/>
    </location>
</feature>
<dbReference type="PANTHER" id="PTHR24421">
    <property type="entry name" value="NITRATE/NITRITE SENSOR PROTEIN NARX-RELATED"/>
    <property type="match status" value="1"/>
</dbReference>
<dbReference type="PANTHER" id="PTHR24421:SF37">
    <property type="entry name" value="SENSOR HISTIDINE KINASE NARS"/>
    <property type="match status" value="1"/>
</dbReference>
<dbReference type="GO" id="GO:0046983">
    <property type="term" value="F:protein dimerization activity"/>
    <property type="evidence" value="ECO:0007669"/>
    <property type="project" value="InterPro"/>
</dbReference>
<feature type="transmembrane region" description="Helical" evidence="9">
    <location>
        <begin position="82"/>
        <end position="99"/>
    </location>
</feature>
<dbReference type="InterPro" id="IPR011712">
    <property type="entry name" value="Sig_transdc_His_kin_sub3_dim/P"/>
</dbReference>
<feature type="transmembrane region" description="Helical" evidence="9">
    <location>
        <begin position="39"/>
        <end position="62"/>
    </location>
</feature>
<evidence type="ECO:0000256" key="4">
    <source>
        <dbReference type="ARBA" id="ARBA00022692"/>
    </source>
</evidence>
<feature type="transmembrane region" description="Helical" evidence="9">
    <location>
        <begin position="252"/>
        <end position="272"/>
    </location>
</feature>
<dbReference type="Pfam" id="PF07730">
    <property type="entry name" value="HisKA_3"/>
    <property type="match status" value="1"/>
</dbReference>
<feature type="transmembrane region" description="Helical" evidence="9">
    <location>
        <begin position="141"/>
        <end position="163"/>
    </location>
</feature>
<feature type="transmembrane region" description="Helical" evidence="9">
    <location>
        <begin position="316"/>
        <end position="340"/>
    </location>
</feature>
<dbReference type="Gene3D" id="3.30.565.10">
    <property type="entry name" value="Histidine kinase-like ATPase, C-terminal domain"/>
    <property type="match status" value="1"/>
</dbReference>
<dbReference type="Gene3D" id="1.20.5.1930">
    <property type="match status" value="1"/>
</dbReference>
<evidence type="ECO:0000256" key="1">
    <source>
        <dbReference type="ARBA" id="ARBA00004651"/>
    </source>
</evidence>
<evidence type="ECO:0000313" key="11">
    <source>
        <dbReference type="EMBL" id="OHV44989.1"/>
    </source>
</evidence>
<dbReference type="SUPFAM" id="SSF55874">
    <property type="entry name" value="ATPase domain of HSP90 chaperone/DNA topoisomerase II/histidine kinase"/>
    <property type="match status" value="1"/>
</dbReference>
<keyword evidence="3" id="KW-0808">Transferase</keyword>
<dbReference type="SMART" id="SM00387">
    <property type="entry name" value="HATPase_c"/>
    <property type="match status" value="1"/>
</dbReference>
<evidence type="ECO:0000256" key="6">
    <source>
        <dbReference type="ARBA" id="ARBA00022989"/>
    </source>
</evidence>
<evidence type="ECO:0000259" key="10">
    <source>
        <dbReference type="SMART" id="SM00387"/>
    </source>
</evidence>
<evidence type="ECO:0000256" key="9">
    <source>
        <dbReference type="SAM" id="Phobius"/>
    </source>
</evidence>
<keyword evidence="5 11" id="KW-0418">Kinase</keyword>
<organism evidence="11 12">
    <name type="scientific">Parafrankia colletiae</name>
    <dbReference type="NCBI Taxonomy" id="573497"/>
    <lineage>
        <taxon>Bacteria</taxon>
        <taxon>Bacillati</taxon>
        <taxon>Actinomycetota</taxon>
        <taxon>Actinomycetes</taxon>
        <taxon>Frankiales</taxon>
        <taxon>Frankiaceae</taxon>
        <taxon>Parafrankia</taxon>
    </lineage>
</organism>
<evidence type="ECO:0000256" key="2">
    <source>
        <dbReference type="ARBA" id="ARBA00022475"/>
    </source>
</evidence>
<keyword evidence="2" id="KW-1003">Cell membrane</keyword>
<dbReference type="GO" id="GO:0005886">
    <property type="term" value="C:plasma membrane"/>
    <property type="evidence" value="ECO:0007669"/>
    <property type="project" value="UniProtKB-SubCell"/>
</dbReference>
<feature type="transmembrane region" description="Helical" evidence="9">
    <location>
        <begin position="218"/>
        <end position="240"/>
    </location>
</feature>
<sequence length="712" mass="74966">MGASVPVPGTWDDAAPNPAAPALPPALPPASAATMTTGVVAASVLVVGLALLSVFCSVGALLLHQYVTARTAQHVALDPADLVLAVAFPLVAALVLVYQPRNRVGWLLLTTALTGPYLLASQYAALALLPGEQRLPAQDAATWFAVWGYVPYFVLWGLVPALFPDGRLPSRRWRVPVAATAVAIGCHLIARMLCPTRLDVSATLWNPYGLEAATWLRYVTMVTALAVIFGGGLLGLMAVVTRLRRSTGVERARLQWLVLGVACLVGATLLGALPHGPDAQATGLGMGTGMVLLVAAIGIGAVRHRLFDIGTALSRTLVYGLLTAFLLLAYAATVAGAGALVPGRRIAYGVLAVAALVAAAARDQVQRLVDRLLFGATRDPYEVLAVLGGRLDLATGPMDALSQLADGVREALKVPYVAIESSDVRLATIESGTPVGWLERLPVPARTGRGRAGTLLVGRRHPADQFTETERAMFDDIARRAGDLLDAASTQHDLRRSRERLVAAREEERRRLRRDLHDGLGPQLAAMAMQLDGIAEGLAERADPAAERAALVRDRLRGTVREIRHIVEDLRPPALDEGGLAVALAQAVAPFAPVVTLDAPAELAELALPAATEVAAYRIVAEAATNAVRHSGCERCVVQVRAEPPWLMVEVADDGGGLAADAVPGVGLRSIRERASEVGGRLEVLDARTTGGTEDRGTLVRARLPLREGGSA</sequence>
<feature type="transmembrane region" description="Helical" evidence="9">
    <location>
        <begin position="106"/>
        <end position="129"/>
    </location>
</feature>
<dbReference type="Proteomes" id="UP000179627">
    <property type="component" value="Unassembled WGS sequence"/>
</dbReference>
<evidence type="ECO:0000256" key="7">
    <source>
        <dbReference type="ARBA" id="ARBA00023012"/>
    </source>
</evidence>
<dbReference type="CDD" id="cd16917">
    <property type="entry name" value="HATPase_UhpB-NarQ-NarX-like"/>
    <property type="match status" value="1"/>
</dbReference>
<evidence type="ECO:0000313" key="12">
    <source>
        <dbReference type="Proteomes" id="UP000179627"/>
    </source>
</evidence>
<reference evidence="12" key="1">
    <citation type="submission" date="2016-07" db="EMBL/GenBank/DDBJ databases">
        <title>Sequence Frankia sp. strain CcI1.17.</title>
        <authorList>
            <person name="Ghodhbane-Gtari F."/>
            <person name="Swanson E."/>
            <person name="Gueddou A."/>
            <person name="Morris K."/>
            <person name="Hezbri K."/>
            <person name="Ktari A."/>
            <person name="Nouioui I."/>
            <person name="Abebe-Akele F."/>
            <person name="Simpson S."/>
            <person name="Thomas K."/>
            <person name="Gtari M."/>
            <person name="Tisa L.S."/>
            <person name="Hurst S."/>
        </authorList>
    </citation>
    <scope>NUCLEOTIDE SEQUENCE [LARGE SCALE GENOMIC DNA]</scope>
    <source>
        <strain evidence="12">Cc1.17</strain>
    </source>
</reference>
<keyword evidence="4 9" id="KW-0812">Transmembrane</keyword>
<feature type="transmembrane region" description="Helical" evidence="9">
    <location>
        <begin position="284"/>
        <end position="304"/>
    </location>
</feature>
<keyword evidence="12" id="KW-1185">Reference proteome</keyword>
<dbReference type="EMBL" id="MBLM01000014">
    <property type="protein sequence ID" value="OHV44989.1"/>
    <property type="molecule type" value="Genomic_DNA"/>
</dbReference>
<dbReference type="OrthoDB" id="227596at2"/>
<evidence type="ECO:0000256" key="8">
    <source>
        <dbReference type="ARBA" id="ARBA00023136"/>
    </source>
</evidence>
<evidence type="ECO:0000256" key="3">
    <source>
        <dbReference type="ARBA" id="ARBA00022679"/>
    </source>
</evidence>
<dbReference type="Pfam" id="PF02518">
    <property type="entry name" value="HATPase_c"/>
    <property type="match status" value="1"/>
</dbReference>
<evidence type="ECO:0000256" key="5">
    <source>
        <dbReference type="ARBA" id="ARBA00022777"/>
    </source>
</evidence>
<keyword evidence="7" id="KW-0902">Two-component regulatory system</keyword>
<comment type="subcellular location">
    <subcellularLocation>
        <location evidence="1">Cell membrane</location>
        <topology evidence="1">Multi-pass membrane protein</topology>
    </subcellularLocation>
</comment>
<keyword evidence="8 9" id="KW-0472">Membrane</keyword>
<name>A0A1S1RGR1_9ACTN</name>
<keyword evidence="6 9" id="KW-1133">Transmembrane helix</keyword>
<accession>A0A1S1RGR1</accession>
<dbReference type="GO" id="GO:0000155">
    <property type="term" value="F:phosphorelay sensor kinase activity"/>
    <property type="evidence" value="ECO:0007669"/>
    <property type="project" value="InterPro"/>
</dbReference>
<protein>
    <submittedName>
        <fullName evidence="11">Two-component sensor histidine kinase</fullName>
    </submittedName>
</protein>
<gene>
    <name evidence="11" type="ORF">CC117_09855</name>
</gene>
<dbReference type="AlphaFoldDB" id="A0A1S1RGR1"/>
<dbReference type="InterPro" id="IPR003594">
    <property type="entry name" value="HATPase_dom"/>
</dbReference>
<dbReference type="InterPro" id="IPR050482">
    <property type="entry name" value="Sensor_HK_TwoCompSys"/>
</dbReference>
<dbReference type="InterPro" id="IPR036890">
    <property type="entry name" value="HATPase_C_sf"/>
</dbReference>
<feature type="domain" description="Histidine kinase/HSP90-like ATPase" evidence="10">
    <location>
        <begin position="611"/>
        <end position="708"/>
    </location>
</feature>